<dbReference type="Proteomes" id="UP001241377">
    <property type="component" value="Unassembled WGS sequence"/>
</dbReference>
<keyword evidence="2" id="KW-1185">Reference proteome</keyword>
<sequence>MSDSTTTKKAEAIESVRTYEVIPPKVPKYLRWIYLLDSFGVEAHGIDRYTPEERLEYVNSTRNGRSWQFFHTFGLWVAACGGLTSMSSFFLPTLVFGLNLRDSMVSGIISMNLGCAVAAYFSTMGSKSGCRQIVGARLLFGTWGVKLVSVICIVGGVGWSVVNCVVGGQVFAAVSGAPLDVGIVIISVLSVVIAVFGIKVLIRFQTILSLPIIIAVILFYVVVCDKAHHIPASNKLIKDLGYSLETTRGNWLSFFTIGYSVTASWGSGASDYYAMFPEDTSSFLVYFLTFLGLSIPTTLVAVVGTLCGTIAYSYQPWLTAYNSGGVGGLMNETFDKWGRFGQFVMIVWYFSLICNNIMNTYSAAFEFQLLDERLIYVPRWCWAFLIALIYFALSIAGKEHFSTIIGNFLPMLAYWISMYITILVLENVLFRRTPKLRKMHWREFENDETSADKYLFNWNNWDSRANTTNGFAAMSSFIVGAVGAVVGMNQTYWQGPIARKIGAYGGDIGFWLCMAFTVVIYPPLRYLELKRFGK</sequence>
<evidence type="ECO:0000313" key="1">
    <source>
        <dbReference type="EMBL" id="KAJ9102758.1"/>
    </source>
</evidence>
<reference evidence="1" key="1">
    <citation type="submission" date="2023-04" db="EMBL/GenBank/DDBJ databases">
        <title>Draft Genome sequencing of Naganishia species isolated from polar environments using Oxford Nanopore Technology.</title>
        <authorList>
            <person name="Leo P."/>
            <person name="Venkateswaran K."/>
        </authorList>
    </citation>
    <scope>NUCLEOTIDE SEQUENCE</scope>
    <source>
        <strain evidence="1">MNA-CCFEE 5261</strain>
    </source>
</reference>
<name>A0ACC2VTN1_9TREE</name>
<gene>
    <name evidence="1" type="ORF">QFC19_004676</name>
</gene>
<dbReference type="EMBL" id="JASBWR010000050">
    <property type="protein sequence ID" value="KAJ9102758.1"/>
    <property type="molecule type" value="Genomic_DNA"/>
</dbReference>
<proteinExistence type="predicted"/>
<protein>
    <submittedName>
        <fullName evidence="1">Uncharacterized protein</fullName>
    </submittedName>
</protein>
<accession>A0ACC2VTN1</accession>
<organism evidence="1 2">
    <name type="scientific">Naganishia cerealis</name>
    <dbReference type="NCBI Taxonomy" id="610337"/>
    <lineage>
        <taxon>Eukaryota</taxon>
        <taxon>Fungi</taxon>
        <taxon>Dikarya</taxon>
        <taxon>Basidiomycota</taxon>
        <taxon>Agaricomycotina</taxon>
        <taxon>Tremellomycetes</taxon>
        <taxon>Filobasidiales</taxon>
        <taxon>Filobasidiaceae</taxon>
        <taxon>Naganishia</taxon>
    </lineage>
</organism>
<evidence type="ECO:0000313" key="2">
    <source>
        <dbReference type="Proteomes" id="UP001241377"/>
    </source>
</evidence>
<comment type="caution">
    <text evidence="1">The sequence shown here is derived from an EMBL/GenBank/DDBJ whole genome shotgun (WGS) entry which is preliminary data.</text>
</comment>